<evidence type="ECO:0000256" key="2">
    <source>
        <dbReference type="SAM" id="SignalP"/>
    </source>
</evidence>
<dbReference type="AlphaFoldDB" id="A0A6H2GTF9"/>
<name>A0A6H2GTF9_9BACL</name>
<proteinExistence type="predicted"/>
<dbReference type="EMBL" id="CP051428">
    <property type="protein sequence ID" value="QJC50713.1"/>
    <property type="molecule type" value="Genomic_DNA"/>
</dbReference>
<dbReference type="RefSeq" id="WP_168906368.1">
    <property type="nucleotide sequence ID" value="NZ_CP051428.1"/>
</dbReference>
<dbReference type="KEGG" id="palr:HGI30_03395"/>
<accession>A0A6H2GTF9</accession>
<evidence type="ECO:0000313" key="4">
    <source>
        <dbReference type="Proteomes" id="UP000502136"/>
    </source>
</evidence>
<evidence type="ECO:0000313" key="3">
    <source>
        <dbReference type="EMBL" id="QJC50713.1"/>
    </source>
</evidence>
<keyword evidence="4" id="KW-1185">Reference proteome</keyword>
<reference evidence="3 4" key="1">
    <citation type="submission" date="2020-04" db="EMBL/GenBank/DDBJ databases">
        <title>Novel Paenibacillus strain UniB2 isolated from commercial digestive syrup.</title>
        <authorList>
            <person name="Thorat V."/>
            <person name="Kirdat K."/>
            <person name="Tiwarekar B."/>
            <person name="Yadav A."/>
        </authorList>
    </citation>
    <scope>NUCLEOTIDE SEQUENCE [LARGE SCALE GENOMIC DNA]</scope>
    <source>
        <strain evidence="3 4">UniB2</strain>
    </source>
</reference>
<organism evidence="3 4">
    <name type="scientific">Paenibacillus albicereus</name>
    <dbReference type="NCBI Taxonomy" id="2726185"/>
    <lineage>
        <taxon>Bacteria</taxon>
        <taxon>Bacillati</taxon>
        <taxon>Bacillota</taxon>
        <taxon>Bacilli</taxon>
        <taxon>Bacillales</taxon>
        <taxon>Paenibacillaceae</taxon>
        <taxon>Paenibacillus</taxon>
    </lineage>
</organism>
<feature type="chain" id="PRO_5039021185" evidence="2">
    <location>
        <begin position="25"/>
        <end position="182"/>
    </location>
</feature>
<sequence length="182" mass="19879">MNKLPGIVLAIIMMTLLLVLPAQAQALSCTELRSGEEAYAAYDGIAVGRVERVSEGRERNLVRIAVETSYKGVVSERIVAEEDKSWGALNGPSQVGEEYLFFLRTKGEHWENPLCAPSRPIHASAKELAFLMGKEIPLEREPADAGEGWRHTLQRAAEGVFAAAAIGWIAAGIVIAVRQRRV</sequence>
<gene>
    <name evidence="3" type="ORF">HGI30_03395</name>
</gene>
<keyword evidence="1" id="KW-0812">Transmembrane</keyword>
<keyword evidence="2" id="KW-0732">Signal</keyword>
<evidence type="ECO:0000256" key="1">
    <source>
        <dbReference type="SAM" id="Phobius"/>
    </source>
</evidence>
<dbReference type="Proteomes" id="UP000502136">
    <property type="component" value="Chromosome"/>
</dbReference>
<protein>
    <submittedName>
        <fullName evidence="3">Uncharacterized protein</fullName>
    </submittedName>
</protein>
<keyword evidence="1" id="KW-1133">Transmembrane helix</keyword>
<feature type="transmembrane region" description="Helical" evidence="1">
    <location>
        <begin position="159"/>
        <end position="177"/>
    </location>
</feature>
<feature type="signal peptide" evidence="2">
    <location>
        <begin position="1"/>
        <end position="24"/>
    </location>
</feature>
<keyword evidence="1" id="KW-0472">Membrane</keyword>